<proteinExistence type="predicted"/>
<evidence type="ECO:0000313" key="2">
    <source>
        <dbReference type="EMBL" id="KHL25465.1"/>
    </source>
</evidence>
<protein>
    <recommendedName>
        <fullName evidence="4">Autotransporter domain-containing protein</fullName>
    </recommendedName>
</protein>
<keyword evidence="3" id="KW-1185">Reference proteome</keyword>
<gene>
    <name evidence="2" type="ORF">PK98_01850</name>
</gene>
<organism evidence="2 3">
    <name type="scientific">Croceibacterium mercuriale</name>
    <dbReference type="NCBI Taxonomy" id="1572751"/>
    <lineage>
        <taxon>Bacteria</taxon>
        <taxon>Pseudomonadati</taxon>
        <taxon>Pseudomonadota</taxon>
        <taxon>Alphaproteobacteria</taxon>
        <taxon>Sphingomonadales</taxon>
        <taxon>Erythrobacteraceae</taxon>
        <taxon>Croceibacterium</taxon>
    </lineage>
</organism>
<feature type="chain" id="PRO_5002067867" description="Autotransporter domain-containing protein" evidence="1">
    <location>
        <begin position="29"/>
        <end position="907"/>
    </location>
</feature>
<reference evidence="2 3" key="1">
    <citation type="submission" date="2014-11" db="EMBL/GenBank/DDBJ databases">
        <title>Draft genome sequence of Kirrobacter mercurialis.</title>
        <authorList>
            <person name="Coil D.A."/>
            <person name="Eisen J.A."/>
        </authorList>
    </citation>
    <scope>NUCLEOTIDE SEQUENCE [LARGE SCALE GENOMIC DNA]</scope>
    <source>
        <strain evidence="2 3">Coronado</strain>
    </source>
</reference>
<name>A0A0B2BZY9_9SPHN</name>
<evidence type="ECO:0000313" key="3">
    <source>
        <dbReference type="Proteomes" id="UP000030988"/>
    </source>
</evidence>
<dbReference type="EMBL" id="JTDN01000001">
    <property type="protein sequence ID" value="KHL25465.1"/>
    <property type="molecule type" value="Genomic_DNA"/>
</dbReference>
<keyword evidence="1" id="KW-0732">Signal</keyword>
<dbReference type="Proteomes" id="UP000030988">
    <property type="component" value="Unassembled WGS sequence"/>
</dbReference>
<comment type="caution">
    <text evidence="2">The sequence shown here is derived from an EMBL/GenBank/DDBJ whole genome shotgun (WGS) entry which is preliminary data.</text>
</comment>
<evidence type="ECO:0008006" key="4">
    <source>
        <dbReference type="Google" id="ProtNLM"/>
    </source>
</evidence>
<sequence length="907" mass="89650">MAETCTVRLRRGSFVLGTSMFAIGTAFASPAVAQCAPHPTQAGGITICAGTDNDGLSVSTRSTTINVLAGAQVDGPMVIGIPDGSSWDLERATVDVQGRIDGRNGAGIDVLPAVRRPGSFSSPQGTAAVVTIGAGGVVTGAVGIRAPVITQNTFSRSVLTIDNAGTISGTTGIAVAADSDGFGTGSNITNRQGGTIGAIRGPVGRLDNAGVIDGGSLSAIDTTASFDELPGVKANSGTIRSSSSAATLRDLTPAYARLTNTGAIANSGSGAALGGRDVRLDNLAGGVVTGGTNGMAIDATNIVVLVNRGRIEGDVMARATFAGMDASTIDSVGGIIDGDVTLGRTNDTLFARYDGSASLFTGITGAIDGGTGTDIVQVRTIGDLVINTPVALFTGFEQLGLDVAKGGSVVLGANFVAPGAVVVTGAGTVINRGTIEVAGQALTGRGAYVDTIINDGTIRSTATDGYDFAVRTDGAFTNAGTVEAVGRGIYASGPFTNSGTVTAGNTGVIAYGGVNNSGTIRSTGGVGLEAYGGSDGIATPRNSGLIEGSVAGVVLNGALVNSGTIRSAGTGISMGLAASVENLAGGTITGGTQAIGSLNGGSLYNAVVRNAGTINGDVILGGPGAGYAYSRFFAEDGGVLNGNLTLGASDVLITSLINAGPGQFAGINGRVVANGGNLRYRVAADAEATYAPPSGFGSTGYEVAEGATLVLKGNGTTAQTLTLAGAGTADVTVDISTNGKQAIFVTAPVRADGRSPISSAMNVISRGSLTMERVAGDYTAASTAVLLTGQTFTNAGTITLRETGTPVPYPYDDLRPAAIRDDIHRESTVINDGTINLAGAIGVRNVASLTNTGSIVQVAGAAATAARQVQLVTNSGTIRTDGPALQEIARVENLSGGTIASASGFAV</sequence>
<dbReference type="AlphaFoldDB" id="A0A0B2BZY9"/>
<dbReference type="RefSeq" id="WP_039093853.1">
    <property type="nucleotide sequence ID" value="NZ_JTDN01000001.1"/>
</dbReference>
<accession>A0A0B2BZY9</accession>
<evidence type="ECO:0000256" key="1">
    <source>
        <dbReference type="SAM" id="SignalP"/>
    </source>
</evidence>
<feature type="signal peptide" evidence="1">
    <location>
        <begin position="1"/>
        <end position="28"/>
    </location>
</feature>
<dbReference type="OrthoDB" id="7176850at2"/>
<dbReference type="STRING" id="1572751.PK98_01850"/>